<evidence type="ECO:0000259" key="1">
    <source>
        <dbReference type="Pfam" id="PF00248"/>
    </source>
</evidence>
<dbReference type="Pfam" id="PF00248">
    <property type="entry name" value="Aldo_ket_red"/>
    <property type="match status" value="1"/>
</dbReference>
<dbReference type="PANTHER" id="PTHR43827">
    <property type="entry name" value="2,5-DIKETO-D-GLUCONIC ACID REDUCTASE"/>
    <property type="match status" value="1"/>
</dbReference>
<dbReference type="AlphaFoldDB" id="X6P3L9"/>
<dbReference type="PROSITE" id="PS00063">
    <property type="entry name" value="ALDOKETO_REDUCTASE_3"/>
    <property type="match status" value="1"/>
</dbReference>
<sequence length="192" mass="22142">LDYFDLYLIHSPIGGENIKTYQALVDLQGKGKIKSIGNKTKKGLFFWKKGVSNYGVAHLQALEKAGLPLPAVNQIELHPWLQQKEIVKHCRSKGIVVEAYSPLTKGQMLKKPNQHLQEMSGRYKKSVPQLLIKWSLQKGYVCIVKSSNEKRIQENFDMWGWDIDNKDIEFFDGLNENFHCTWDPTNESMDNF</sequence>
<gene>
    <name evidence="2" type="ORF">RFI_04394</name>
</gene>
<keyword evidence="3" id="KW-1185">Reference proteome</keyword>
<evidence type="ECO:0000313" key="3">
    <source>
        <dbReference type="Proteomes" id="UP000023152"/>
    </source>
</evidence>
<dbReference type="InterPro" id="IPR023210">
    <property type="entry name" value="NADP_OxRdtase_dom"/>
</dbReference>
<comment type="caution">
    <text evidence="2">The sequence shown here is derived from an EMBL/GenBank/DDBJ whole genome shotgun (WGS) entry which is preliminary data.</text>
</comment>
<dbReference type="InterPro" id="IPR036812">
    <property type="entry name" value="NAD(P)_OxRdtase_dom_sf"/>
</dbReference>
<dbReference type="CDD" id="cd19071">
    <property type="entry name" value="AKR_AKR1-5-like"/>
    <property type="match status" value="1"/>
</dbReference>
<reference evidence="2 3" key="1">
    <citation type="journal article" date="2013" name="Curr. Biol.">
        <title>The Genome of the Foraminiferan Reticulomyxa filosa.</title>
        <authorList>
            <person name="Glockner G."/>
            <person name="Hulsmann N."/>
            <person name="Schleicher M."/>
            <person name="Noegel A.A."/>
            <person name="Eichinger L."/>
            <person name="Gallinger C."/>
            <person name="Pawlowski J."/>
            <person name="Sierra R."/>
            <person name="Euteneuer U."/>
            <person name="Pillet L."/>
            <person name="Moustafa A."/>
            <person name="Platzer M."/>
            <person name="Groth M."/>
            <person name="Szafranski K."/>
            <person name="Schliwa M."/>
        </authorList>
    </citation>
    <scope>NUCLEOTIDE SEQUENCE [LARGE SCALE GENOMIC DNA]</scope>
</reference>
<dbReference type="SUPFAM" id="SSF51430">
    <property type="entry name" value="NAD(P)-linked oxidoreductase"/>
    <property type="match status" value="1"/>
</dbReference>
<dbReference type="Gene3D" id="3.20.20.100">
    <property type="entry name" value="NADP-dependent oxidoreductase domain"/>
    <property type="match status" value="1"/>
</dbReference>
<dbReference type="Proteomes" id="UP000023152">
    <property type="component" value="Unassembled WGS sequence"/>
</dbReference>
<dbReference type="OMA" id="IYAPVCW"/>
<dbReference type="OrthoDB" id="416253at2759"/>
<protein>
    <recommendedName>
        <fullName evidence="1">NADP-dependent oxidoreductase domain-containing protein</fullName>
    </recommendedName>
</protein>
<dbReference type="EMBL" id="ASPP01003982">
    <property type="protein sequence ID" value="ETO32723.1"/>
    <property type="molecule type" value="Genomic_DNA"/>
</dbReference>
<feature type="non-terminal residue" evidence="2">
    <location>
        <position position="1"/>
    </location>
</feature>
<organism evidence="2 3">
    <name type="scientific">Reticulomyxa filosa</name>
    <dbReference type="NCBI Taxonomy" id="46433"/>
    <lineage>
        <taxon>Eukaryota</taxon>
        <taxon>Sar</taxon>
        <taxon>Rhizaria</taxon>
        <taxon>Retaria</taxon>
        <taxon>Foraminifera</taxon>
        <taxon>Monothalamids</taxon>
        <taxon>Reticulomyxidae</taxon>
        <taxon>Reticulomyxa</taxon>
    </lineage>
</organism>
<proteinExistence type="predicted"/>
<dbReference type="InterPro" id="IPR018170">
    <property type="entry name" value="Aldo/ket_reductase_CS"/>
</dbReference>
<name>X6P3L9_RETFI</name>
<accession>X6P3L9</accession>
<dbReference type="InterPro" id="IPR020471">
    <property type="entry name" value="AKR"/>
</dbReference>
<feature type="domain" description="NADP-dependent oxidoreductase" evidence="1">
    <location>
        <begin position="2"/>
        <end position="175"/>
    </location>
</feature>
<evidence type="ECO:0000313" key="2">
    <source>
        <dbReference type="EMBL" id="ETO32723.1"/>
    </source>
</evidence>
<dbReference type="GO" id="GO:0016491">
    <property type="term" value="F:oxidoreductase activity"/>
    <property type="evidence" value="ECO:0007669"/>
    <property type="project" value="InterPro"/>
</dbReference>
<dbReference type="PANTHER" id="PTHR43827:SF13">
    <property type="entry name" value="ALDO_KETO REDUCTASE FAMILY PROTEIN"/>
    <property type="match status" value="1"/>
</dbReference>